<accession>A0A7C5M2I6</accession>
<reference evidence="1" key="1">
    <citation type="journal article" date="2020" name="mSystems">
        <title>Genome- and Community-Level Interaction Insights into Carbon Utilization and Element Cycling Functions of Hydrothermarchaeota in Hydrothermal Sediment.</title>
        <authorList>
            <person name="Zhou Z."/>
            <person name="Liu Y."/>
            <person name="Xu W."/>
            <person name="Pan J."/>
            <person name="Luo Z.H."/>
            <person name="Li M."/>
        </authorList>
    </citation>
    <scope>NUCLEOTIDE SEQUENCE [LARGE SCALE GENOMIC DNA]</scope>
    <source>
        <strain evidence="1">HyVt-485</strain>
    </source>
</reference>
<organism evidence="1">
    <name type="scientific">Hellea balneolensis</name>
    <dbReference type="NCBI Taxonomy" id="287478"/>
    <lineage>
        <taxon>Bacteria</taxon>
        <taxon>Pseudomonadati</taxon>
        <taxon>Pseudomonadota</taxon>
        <taxon>Alphaproteobacteria</taxon>
        <taxon>Maricaulales</taxon>
        <taxon>Robiginitomaculaceae</taxon>
        <taxon>Hellea</taxon>
    </lineage>
</organism>
<protein>
    <submittedName>
        <fullName evidence="1">Uncharacterized protein</fullName>
    </submittedName>
</protein>
<gene>
    <name evidence="1" type="ORF">ENJ42_10155</name>
</gene>
<dbReference type="Proteomes" id="UP000885830">
    <property type="component" value="Unassembled WGS sequence"/>
</dbReference>
<proteinExistence type="predicted"/>
<dbReference type="AlphaFoldDB" id="A0A7C5M2I6"/>
<sequence length="96" mass="11021">MTYLEPKKFDMERFYGQNLRLVNHDCKTICDLGKILAGGAFCDQRLSDFNISEDVSEQDERDAVYFFLLQSVGDNIELVIEGSPEAMRLTISAMRF</sequence>
<dbReference type="EMBL" id="DRMJ01000535">
    <property type="protein sequence ID" value="HHL43971.1"/>
    <property type="molecule type" value="Genomic_DNA"/>
</dbReference>
<evidence type="ECO:0000313" key="1">
    <source>
        <dbReference type="EMBL" id="HHL43971.1"/>
    </source>
</evidence>
<comment type="caution">
    <text evidence="1">The sequence shown here is derived from an EMBL/GenBank/DDBJ whole genome shotgun (WGS) entry which is preliminary data.</text>
</comment>
<name>A0A7C5M2I6_9PROT</name>